<evidence type="ECO:0000313" key="2">
    <source>
        <dbReference type="Proteomes" id="UP000245137"/>
    </source>
</evidence>
<dbReference type="AlphaFoldDB" id="A0A2U1SUN9"/>
<name>A0A2U1SUN9_METSR</name>
<reference evidence="1 2" key="1">
    <citation type="journal article" date="2018" name="Appl. Microbiol. Biotechnol.">
        <title>Co-cultivation of the strictly anaerobic methanogen Methanosarcina barkeri with aerobic methanotrophs in an oxygen-limited membrane bioreactor.</title>
        <authorList>
            <person name="In 't Zandt M.H."/>
            <person name="van den Bosch T.J.M."/>
            <person name="Rijkers R."/>
            <person name="van Kessel M.A.H.J."/>
            <person name="Jetten M.S.M."/>
            <person name="Welte C.U."/>
        </authorList>
    </citation>
    <scope>NUCLEOTIDE SEQUENCE [LARGE SCALE GENOMIC DNA]</scope>
    <source>
        <strain evidence="1 2">DSM 17706</strain>
    </source>
</reference>
<sequence length="60" mass="6421">MSGPPLDAEFRSFDAADAARAIVAAGLDTSLGLFHRSRGDALRAAGKNSDRRALKIWPPR</sequence>
<protein>
    <submittedName>
        <fullName evidence="1">Uncharacterized protein</fullName>
    </submittedName>
</protein>
<dbReference type="EMBL" id="PUIV01000003">
    <property type="protein sequence ID" value="PWB95331.1"/>
    <property type="molecule type" value="Genomic_DNA"/>
</dbReference>
<accession>A0A2U1SUN9</accession>
<comment type="caution">
    <text evidence="1">The sequence shown here is derived from an EMBL/GenBank/DDBJ whole genome shotgun (WGS) entry which is preliminary data.</text>
</comment>
<organism evidence="1 2">
    <name type="scientific">Methylosinus sporium</name>
    <dbReference type="NCBI Taxonomy" id="428"/>
    <lineage>
        <taxon>Bacteria</taxon>
        <taxon>Pseudomonadati</taxon>
        <taxon>Pseudomonadota</taxon>
        <taxon>Alphaproteobacteria</taxon>
        <taxon>Hyphomicrobiales</taxon>
        <taxon>Methylocystaceae</taxon>
        <taxon>Methylosinus</taxon>
    </lineage>
</organism>
<keyword evidence="2" id="KW-1185">Reference proteome</keyword>
<proteinExistence type="predicted"/>
<gene>
    <name evidence="1" type="ORF">C5689_04145</name>
</gene>
<evidence type="ECO:0000313" key="1">
    <source>
        <dbReference type="EMBL" id="PWB95331.1"/>
    </source>
</evidence>
<dbReference type="Proteomes" id="UP000245137">
    <property type="component" value="Unassembled WGS sequence"/>
</dbReference>